<evidence type="ECO:0000313" key="8">
    <source>
        <dbReference type="Proteomes" id="UP001204621"/>
    </source>
</evidence>
<feature type="transmembrane region" description="Helical" evidence="5">
    <location>
        <begin position="92"/>
        <end position="112"/>
    </location>
</feature>
<organism evidence="7 8">
    <name type="scientific">Massilia terrae</name>
    <dbReference type="NCBI Taxonomy" id="1811224"/>
    <lineage>
        <taxon>Bacteria</taxon>
        <taxon>Pseudomonadati</taxon>
        <taxon>Pseudomonadota</taxon>
        <taxon>Betaproteobacteria</taxon>
        <taxon>Burkholderiales</taxon>
        <taxon>Oxalobacteraceae</taxon>
        <taxon>Telluria group</taxon>
        <taxon>Massilia</taxon>
    </lineage>
</organism>
<evidence type="ECO:0000313" key="7">
    <source>
        <dbReference type="EMBL" id="MCS0657598.1"/>
    </source>
</evidence>
<feature type="transmembrane region" description="Helical" evidence="5">
    <location>
        <begin position="12"/>
        <end position="31"/>
    </location>
</feature>
<protein>
    <submittedName>
        <fullName evidence="7">EamA family transporter</fullName>
    </submittedName>
</protein>
<feature type="transmembrane region" description="Helical" evidence="5">
    <location>
        <begin position="67"/>
        <end position="86"/>
    </location>
</feature>
<proteinExistence type="predicted"/>
<dbReference type="InterPro" id="IPR000620">
    <property type="entry name" value="EamA_dom"/>
</dbReference>
<dbReference type="SUPFAM" id="SSF103481">
    <property type="entry name" value="Multidrug resistance efflux transporter EmrE"/>
    <property type="match status" value="2"/>
</dbReference>
<keyword evidence="3 5" id="KW-1133">Transmembrane helix</keyword>
<feature type="transmembrane region" description="Helical" evidence="5">
    <location>
        <begin position="275"/>
        <end position="295"/>
    </location>
</feature>
<dbReference type="PANTHER" id="PTHR32322">
    <property type="entry name" value="INNER MEMBRANE TRANSPORTER"/>
    <property type="match status" value="1"/>
</dbReference>
<dbReference type="PANTHER" id="PTHR32322:SF9">
    <property type="entry name" value="AMINO-ACID METABOLITE EFFLUX PUMP-RELATED"/>
    <property type="match status" value="1"/>
</dbReference>
<keyword evidence="2 5" id="KW-0812">Transmembrane</keyword>
<dbReference type="Proteomes" id="UP001204621">
    <property type="component" value="Unassembled WGS sequence"/>
</dbReference>
<comment type="caution">
    <text evidence="7">The sequence shown here is derived from an EMBL/GenBank/DDBJ whole genome shotgun (WGS) entry which is preliminary data.</text>
</comment>
<accession>A0ABT2CUE1</accession>
<feature type="transmembrane region" description="Helical" evidence="5">
    <location>
        <begin position="250"/>
        <end position="269"/>
    </location>
</feature>
<dbReference type="EMBL" id="JANUGU010000001">
    <property type="protein sequence ID" value="MCS0657598.1"/>
    <property type="molecule type" value="Genomic_DNA"/>
</dbReference>
<keyword evidence="8" id="KW-1185">Reference proteome</keyword>
<keyword evidence="4 5" id="KW-0472">Membrane</keyword>
<evidence type="ECO:0000256" key="3">
    <source>
        <dbReference type="ARBA" id="ARBA00022989"/>
    </source>
</evidence>
<feature type="transmembrane region" description="Helical" evidence="5">
    <location>
        <begin position="124"/>
        <end position="144"/>
    </location>
</feature>
<name>A0ABT2CUE1_9BURK</name>
<gene>
    <name evidence="7" type="ORF">NX778_05905</name>
</gene>
<dbReference type="InterPro" id="IPR037185">
    <property type="entry name" value="EmrE-like"/>
</dbReference>
<evidence type="ECO:0000256" key="1">
    <source>
        <dbReference type="ARBA" id="ARBA00004141"/>
    </source>
</evidence>
<feature type="transmembrane region" description="Helical" evidence="5">
    <location>
        <begin position="150"/>
        <end position="169"/>
    </location>
</feature>
<feature type="transmembrane region" description="Helical" evidence="5">
    <location>
        <begin position="37"/>
        <end position="55"/>
    </location>
</feature>
<sequence>MQREFAPRDFAAAIGAVVIWGTNFISMKVGLRELTPFQLGAGRYLFAALPLVLLVRRPPMALKWLLLYGLFQGVGQFGFLFVSLHVGMSASLASVLMQTQVFFTALFSAVLLREPIGVPLRRGLTLAALGLACFGAAYLGRGGANGTTPLGFVLVLGSGCMWAASNIVVRNAQRATPHFEVLPFLVWSSLVPIVPFLLLSLVFDPAGTDWHVARLSWNTWISVVYLAWVAHILAYALWTGLLKRHPANRVAPFSLAVPVVGITAGMLVFSDTIGLWQWAGTALLVCALATVMLAARSPRQPSPSRS</sequence>
<feature type="transmembrane region" description="Helical" evidence="5">
    <location>
        <begin position="215"/>
        <end position="238"/>
    </location>
</feature>
<dbReference type="Pfam" id="PF00892">
    <property type="entry name" value="EamA"/>
    <property type="match status" value="2"/>
</dbReference>
<evidence type="ECO:0000256" key="5">
    <source>
        <dbReference type="SAM" id="Phobius"/>
    </source>
</evidence>
<dbReference type="RefSeq" id="WP_258810736.1">
    <property type="nucleotide sequence ID" value="NZ_JANUGU010000001.1"/>
</dbReference>
<dbReference type="InterPro" id="IPR050638">
    <property type="entry name" value="AA-Vitamin_Transporters"/>
</dbReference>
<reference evidence="7 8" key="1">
    <citation type="submission" date="2022-08" db="EMBL/GenBank/DDBJ databases">
        <title>Reclassification of Massilia species as members of the genera Telluria, Duganella, Pseudoduganella, Mokoshia gen. nov. and Zemynaea gen. nov. using orthogonal and non-orthogonal genome-based approaches.</title>
        <authorList>
            <person name="Bowman J.P."/>
        </authorList>
    </citation>
    <scope>NUCLEOTIDE SEQUENCE [LARGE SCALE GENOMIC DNA]</scope>
    <source>
        <strain evidence="7 8">JCM 31606</strain>
    </source>
</reference>
<feature type="domain" description="EamA" evidence="6">
    <location>
        <begin position="150"/>
        <end position="291"/>
    </location>
</feature>
<comment type="subcellular location">
    <subcellularLocation>
        <location evidence="1">Membrane</location>
        <topology evidence="1">Multi-pass membrane protein</topology>
    </subcellularLocation>
</comment>
<evidence type="ECO:0000256" key="4">
    <source>
        <dbReference type="ARBA" id="ARBA00023136"/>
    </source>
</evidence>
<evidence type="ECO:0000259" key="6">
    <source>
        <dbReference type="Pfam" id="PF00892"/>
    </source>
</evidence>
<evidence type="ECO:0000256" key="2">
    <source>
        <dbReference type="ARBA" id="ARBA00022692"/>
    </source>
</evidence>
<feature type="domain" description="EamA" evidence="6">
    <location>
        <begin position="12"/>
        <end position="133"/>
    </location>
</feature>
<feature type="transmembrane region" description="Helical" evidence="5">
    <location>
        <begin position="181"/>
        <end position="203"/>
    </location>
</feature>